<gene>
    <name evidence="1" type="ORF">SAMN05421544_11613</name>
</gene>
<dbReference type="OrthoDB" id="9942421at2"/>
<sequence length="63" mass="7506">MTLQEYRKAVEELKAPQELDAFDRAKWYTAEIEKLQSELSSEDLKQVLEEERRWADKMQSTVS</sequence>
<dbReference type="RefSeq" id="WP_092737425.1">
    <property type="nucleotide sequence ID" value="NZ_FNAS01000016.1"/>
</dbReference>
<name>A0A1G7EIV4_9FLAO</name>
<keyword evidence="2" id="KW-1185">Reference proteome</keyword>
<organism evidence="1 2">
    <name type="scientific">Riemerella columbipharyngis</name>
    <dbReference type="NCBI Taxonomy" id="1071918"/>
    <lineage>
        <taxon>Bacteria</taxon>
        <taxon>Pseudomonadati</taxon>
        <taxon>Bacteroidota</taxon>
        <taxon>Flavobacteriia</taxon>
        <taxon>Flavobacteriales</taxon>
        <taxon>Weeksellaceae</taxon>
        <taxon>Riemerella</taxon>
    </lineage>
</organism>
<dbReference type="AlphaFoldDB" id="A0A1G7EIV4"/>
<protein>
    <submittedName>
        <fullName evidence="1">Uncharacterized protein</fullName>
    </submittedName>
</protein>
<evidence type="ECO:0000313" key="1">
    <source>
        <dbReference type="EMBL" id="SDE63609.1"/>
    </source>
</evidence>
<evidence type="ECO:0000313" key="2">
    <source>
        <dbReference type="Proteomes" id="UP000198517"/>
    </source>
</evidence>
<proteinExistence type="predicted"/>
<dbReference type="STRING" id="1071918.SAMN05421544_11613"/>
<dbReference type="Proteomes" id="UP000198517">
    <property type="component" value="Unassembled WGS sequence"/>
</dbReference>
<accession>A0A1G7EIV4</accession>
<reference evidence="1 2" key="1">
    <citation type="submission" date="2016-10" db="EMBL/GenBank/DDBJ databases">
        <authorList>
            <person name="de Groot N.N."/>
        </authorList>
    </citation>
    <scope>NUCLEOTIDE SEQUENCE [LARGE SCALE GENOMIC DNA]</scope>
    <source>
        <strain evidence="1 2">DSM 24015</strain>
    </source>
</reference>
<dbReference type="EMBL" id="FNAS01000016">
    <property type="protein sequence ID" value="SDE63609.1"/>
    <property type="molecule type" value="Genomic_DNA"/>
</dbReference>